<evidence type="ECO:0000256" key="2">
    <source>
        <dbReference type="PIRSR" id="PIRSR605754-1"/>
    </source>
</evidence>
<feature type="active site" description="Acyl-thioester intermediate" evidence="2">
    <location>
        <position position="211"/>
    </location>
</feature>
<gene>
    <name evidence="4" type="ORF">NCTC11088_00975</name>
</gene>
<keyword evidence="3" id="KW-0472">Membrane</keyword>
<sequence length="293" mass="33890">MKRKNKKRTWPFVIMFIVGFLVLMYPLVSQYYYRIEANEQIVEFETKRQDLDSNEILRRIELARAYNDTLDPSRLADPYTDREKEGISEYARMLEVGEKVGYVEIPRIDTNIPIYAGTSESILQKGAGHLEGTSLPIGGESTHTVITAHRGLPTAELFRNLNKLKEGDVFYLHNIETVLAYEVDQVLTVEPSDFEPVLVQDKKDYATLLTCTPYMINSHRLLVRGHRIPYVPPFDDGVADSLIVNMSYRDLLMFEIPVAILSTALALYYRNEYRKKRKKLESLKQEWGDLDDK</sequence>
<keyword evidence="3" id="KW-0812">Transmembrane</keyword>
<evidence type="ECO:0000313" key="4">
    <source>
        <dbReference type="EMBL" id="SUB75188.1"/>
    </source>
</evidence>
<evidence type="ECO:0000256" key="1">
    <source>
        <dbReference type="ARBA" id="ARBA00022801"/>
    </source>
</evidence>
<feature type="active site" description="Proton donor/acceptor" evidence="2">
    <location>
        <position position="149"/>
    </location>
</feature>
<dbReference type="InterPro" id="IPR005754">
    <property type="entry name" value="Sortase"/>
</dbReference>
<dbReference type="NCBIfam" id="TIGR01076">
    <property type="entry name" value="sortase_fam"/>
    <property type="match status" value="1"/>
</dbReference>
<dbReference type="CDD" id="cd05827">
    <property type="entry name" value="Sortase_C"/>
    <property type="match status" value="1"/>
</dbReference>
<feature type="transmembrane region" description="Helical" evidence="3">
    <location>
        <begin position="251"/>
        <end position="269"/>
    </location>
</feature>
<dbReference type="Pfam" id="PF04203">
    <property type="entry name" value="Sortase"/>
    <property type="match status" value="1"/>
</dbReference>
<dbReference type="GO" id="GO:0016787">
    <property type="term" value="F:hydrolase activity"/>
    <property type="evidence" value="ECO:0007669"/>
    <property type="project" value="UniProtKB-KW"/>
</dbReference>
<dbReference type="RefSeq" id="WP_004820386.1">
    <property type="nucleotide sequence ID" value="NZ_UGTH01000001.1"/>
</dbReference>
<protein>
    <submittedName>
        <fullName evidence="4">Sortase (Surface protein transpeptidase)</fullName>
    </submittedName>
</protein>
<evidence type="ECO:0000313" key="5">
    <source>
        <dbReference type="Proteomes" id="UP000254777"/>
    </source>
</evidence>
<dbReference type="Proteomes" id="UP000254777">
    <property type="component" value="Unassembled WGS sequence"/>
</dbReference>
<proteinExistence type="predicted"/>
<feature type="transmembrane region" description="Helical" evidence="3">
    <location>
        <begin position="12"/>
        <end position="33"/>
    </location>
</feature>
<name>A0A379DB09_9FIRM</name>
<dbReference type="InterPro" id="IPR023365">
    <property type="entry name" value="Sortase_dom-sf"/>
</dbReference>
<dbReference type="NCBIfam" id="NF033745">
    <property type="entry name" value="class_C_sortase"/>
    <property type="match status" value="1"/>
</dbReference>
<reference evidence="4 5" key="1">
    <citation type="submission" date="2018-06" db="EMBL/GenBank/DDBJ databases">
        <authorList>
            <consortium name="Pathogen Informatics"/>
            <person name="Doyle S."/>
        </authorList>
    </citation>
    <scope>NUCLEOTIDE SEQUENCE [LARGE SCALE GENOMIC DNA]</scope>
    <source>
        <strain evidence="4 5">NCTC11088</strain>
    </source>
</reference>
<keyword evidence="3" id="KW-1133">Transmembrane helix</keyword>
<accession>A0A379DB09</accession>
<keyword evidence="1" id="KW-0378">Hydrolase</keyword>
<dbReference type="EMBL" id="UGTH01000001">
    <property type="protein sequence ID" value="SUB75188.1"/>
    <property type="molecule type" value="Genomic_DNA"/>
</dbReference>
<dbReference type="Gene3D" id="2.40.260.10">
    <property type="entry name" value="Sortase"/>
    <property type="match status" value="1"/>
</dbReference>
<organism evidence="4 5">
    <name type="scientific">Peptoniphilus indolicus</name>
    <dbReference type="NCBI Taxonomy" id="33030"/>
    <lineage>
        <taxon>Bacteria</taxon>
        <taxon>Bacillati</taxon>
        <taxon>Bacillota</taxon>
        <taxon>Tissierellia</taxon>
        <taxon>Tissierellales</taxon>
        <taxon>Peptoniphilaceae</taxon>
        <taxon>Peptoniphilus</taxon>
    </lineage>
</organism>
<evidence type="ECO:0000256" key="3">
    <source>
        <dbReference type="SAM" id="Phobius"/>
    </source>
</evidence>
<dbReference type="SUPFAM" id="SSF63817">
    <property type="entry name" value="Sortase"/>
    <property type="match status" value="1"/>
</dbReference>
<dbReference type="InterPro" id="IPR042002">
    <property type="entry name" value="Sortase_C"/>
</dbReference>
<dbReference type="AlphaFoldDB" id="A0A379DB09"/>